<dbReference type="Proteomes" id="UP000077755">
    <property type="component" value="Chromosome 5"/>
</dbReference>
<dbReference type="Gene3D" id="2.60.120.10">
    <property type="entry name" value="Jelly Rolls"/>
    <property type="match status" value="2"/>
</dbReference>
<feature type="domain" description="Cupin type-1" evidence="2">
    <location>
        <begin position="280"/>
        <end position="429"/>
    </location>
</feature>
<evidence type="ECO:0000313" key="4">
    <source>
        <dbReference type="EMBL" id="WOH02157.1"/>
    </source>
</evidence>
<dbReference type="InterPro" id="IPR050253">
    <property type="entry name" value="Seed_Storage-Functional"/>
</dbReference>
<feature type="signal peptide" evidence="1">
    <location>
        <begin position="1"/>
        <end position="19"/>
    </location>
</feature>
<protein>
    <recommendedName>
        <fullName evidence="2">Cupin type-1 domain-containing protein</fullName>
    </recommendedName>
</protein>
<dbReference type="CDD" id="cd02244">
    <property type="entry name" value="cupin_7S_vicilin-like_N"/>
    <property type="match status" value="1"/>
</dbReference>
<keyword evidence="5" id="KW-1185">Reference proteome</keyword>
<dbReference type="InterPro" id="IPR006045">
    <property type="entry name" value="Cupin_1"/>
</dbReference>
<gene>
    <name evidence="3" type="ORF">DCAR_018830</name>
    <name evidence="4" type="ORF">DCAR_0521545</name>
</gene>
<sequence>MGKGLTFLLVLVLVISVKGYEEEEESGSEGSGRKLFILHDSVEVVKSEAGGMKVVKGITGKFVDKPMHIGFIYMEPKSLFIPQYLDSNLILFIRRGEAKVGSIRNDKLVEQDLKTGDIYTIDAGSVFYIENTGEGQRLQIICSIDTSESLTWHAFQSFFIGGGRNPSSILAGFDKETLSTAFNVSVSELEEFLSPEPSGAIVYISPESKSPNLWTHFINLEHHQKKAHLKKFVLFEGDVDVTESKEERPSWSLGKLVKSLFINENKENKDKVRDSGDDVYNLYDRNPDFQNSYGWSLAVDDSQYKPLNHSGIGVYLVNLTAGSMMAPHINPTASEYGIVLRGSGSIQIVFPNGTLAMNTKVNEGDVFWIPRYFPFCQISSRTGPLEFFGFTTSSQRNHPQFLVGRGSLFQTMFGRELVVSFGSTEKKFEKFIYAQNESTILSTASVAPPDDVNRVILKKGKREKMIPKLAKKLSNDMMMGFE</sequence>
<evidence type="ECO:0000256" key="1">
    <source>
        <dbReference type="SAM" id="SignalP"/>
    </source>
</evidence>
<dbReference type="SUPFAM" id="SSF51182">
    <property type="entry name" value="RmlC-like cupins"/>
    <property type="match status" value="1"/>
</dbReference>
<dbReference type="InterPro" id="IPR014710">
    <property type="entry name" value="RmlC-like_jellyroll"/>
</dbReference>
<dbReference type="AlphaFoldDB" id="A0A164ZA59"/>
<dbReference type="Gramene" id="KZM95588">
    <property type="protein sequence ID" value="KZM95588"/>
    <property type="gene ID" value="DCAR_018830"/>
</dbReference>
<dbReference type="InterPro" id="IPR011051">
    <property type="entry name" value="RmlC_Cupin_sf"/>
</dbReference>
<reference evidence="4" key="2">
    <citation type="submission" date="2022-03" db="EMBL/GenBank/DDBJ databases">
        <title>Draft title - Genomic analysis of global carrot germplasm unveils the trajectory of domestication and the origin of high carotenoid orange carrot.</title>
        <authorList>
            <person name="Iorizzo M."/>
            <person name="Ellison S."/>
            <person name="Senalik D."/>
            <person name="Macko-Podgorni A."/>
            <person name="Grzebelus D."/>
            <person name="Bostan H."/>
            <person name="Rolling W."/>
            <person name="Curaba J."/>
            <person name="Simon P."/>
        </authorList>
    </citation>
    <scope>NUCLEOTIDE SEQUENCE</scope>
    <source>
        <tissue evidence="4">Leaf</tissue>
    </source>
</reference>
<dbReference type="SMART" id="SM00835">
    <property type="entry name" value="Cupin_1"/>
    <property type="match status" value="2"/>
</dbReference>
<feature type="domain" description="Cupin type-1" evidence="2">
    <location>
        <begin position="36"/>
        <end position="190"/>
    </location>
</feature>
<dbReference type="Pfam" id="PF00190">
    <property type="entry name" value="Cupin_1"/>
    <property type="match status" value="2"/>
</dbReference>
<dbReference type="OMA" id="DKPMHIG"/>
<dbReference type="PANTHER" id="PTHR31189:SF2">
    <property type="entry name" value="RMLC-LIKE CUPINS SUPERFAMILY PROTEIN"/>
    <property type="match status" value="1"/>
</dbReference>
<dbReference type="OrthoDB" id="2019862at2759"/>
<name>A0A164ZA59_DAUCS</name>
<dbReference type="PANTHER" id="PTHR31189">
    <property type="entry name" value="OS03G0336100 PROTEIN-RELATED"/>
    <property type="match status" value="1"/>
</dbReference>
<evidence type="ECO:0000259" key="2">
    <source>
        <dbReference type="SMART" id="SM00835"/>
    </source>
</evidence>
<dbReference type="KEGG" id="dcr:108222987"/>
<proteinExistence type="predicted"/>
<dbReference type="CDD" id="cd02245">
    <property type="entry name" value="cupin_7S_vicilin-like_C"/>
    <property type="match status" value="1"/>
</dbReference>
<accession>A0A164ZA59</accession>
<feature type="chain" id="PRO_5007854832" description="Cupin type-1 domain-containing protein" evidence="1">
    <location>
        <begin position="20"/>
        <end position="482"/>
    </location>
</feature>
<reference evidence="3" key="1">
    <citation type="journal article" date="2016" name="Nat. Genet.">
        <title>A high-quality carrot genome assembly provides new insights into carotenoid accumulation and asterid genome evolution.</title>
        <authorList>
            <person name="Iorizzo M."/>
            <person name="Ellison S."/>
            <person name="Senalik D."/>
            <person name="Zeng P."/>
            <person name="Satapoomin P."/>
            <person name="Huang J."/>
            <person name="Bowman M."/>
            <person name="Iovene M."/>
            <person name="Sanseverino W."/>
            <person name="Cavagnaro P."/>
            <person name="Yildiz M."/>
            <person name="Macko-Podgorni A."/>
            <person name="Moranska E."/>
            <person name="Grzebelus E."/>
            <person name="Grzebelus D."/>
            <person name="Ashrafi H."/>
            <person name="Zheng Z."/>
            <person name="Cheng S."/>
            <person name="Spooner D."/>
            <person name="Van Deynze A."/>
            <person name="Simon P."/>
        </authorList>
    </citation>
    <scope>NUCLEOTIDE SEQUENCE [LARGE SCALE GENOMIC DNA]</scope>
    <source>
        <tissue evidence="3">Leaf</tissue>
    </source>
</reference>
<dbReference type="EMBL" id="LNRQ01000005">
    <property type="protein sequence ID" value="KZM95588.1"/>
    <property type="molecule type" value="Genomic_DNA"/>
</dbReference>
<dbReference type="STRING" id="79200.A0A164ZA59"/>
<evidence type="ECO:0000313" key="3">
    <source>
        <dbReference type="EMBL" id="KZM95588.1"/>
    </source>
</evidence>
<evidence type="ECO:0000313" key="5">
    <source>
        <dbReference type="Proteomes" id="UP000077755"/>
    </source>
</evidence>
<organism evidence="3">
    <name type="scientific">Daucus carota subsp. sativus</name>
    <name type="common">Carrot</name>
    <dbReference type="NCBI Taxonomy" id="79200"/>
    <lineage>
        <taxon>Eukaryota</taxon>
        <taxon>Viridiplantae</taxon>
        <taxon>Streptophyta</taxon>
        <taxon>Embryophyta</taxon>
        <taxon>Tracheophyta</taxon>
        <taxon>Spermatophyta</taxon>
        <taxon>Magnoliopsida</taxon>
        <taxon>eudicotyledons</taxon>
        <taxon>Gunneridae</taxon>
        <taxon>Pentapetalae</taxon>
        <taxon>asterids</taxon>
        <taxon>campanulids</taxon>
        <taxon>Apiales</taxon>
        <taxon>Apiaceae</taxon>
        <taxon>Apioideae</taxon>
        <taxon>Scandiceae</taxon>
        <taxon>Daucinae</taxon>
        <taxon>Daucus</taxon>
        <taxon>Daucus sect. Daucus</taxon>
    </lineage>
</organism>
<keyword evidence="1" id="KW-0732">Signal</keyword>
<dbReference type="EMBL" id="CP093347">
    <property type="protein sequence ID" value="WOH02157.1"/>
    <property type="molecule type" value="Genomic_DNA"/>
</dbReference>